<keyword evidence="2" id="KW-1185">Reference proteome</keyword>
<protein>
    <submittedName>
        <fullName evidence="1">Sporulation-specific protein 15</fullName>
    </submittedName>
</protein>
<name>A0A848B3P8_9FIRM</name>
<sequence length="136" mass="15301">MMGNDIQMLHALNRLRQSIKAVHAIRNEINKGLAGIRRENLSQALTQKKHLKKLKESYERLTQETACLPPLDQASILEPEFDYITTIENILTTTQELKRGADIGAESREALQDGLVKFYDGLRAELLAAGTEKKAK</sequence>
<evidence type="ECO:0000313" key="1">
    <source>
        <dbReference type="EMBL" id="NMD98869.1"/>
    </source>
</evidence>
<gene>
    <name evidence="1" type="ORF">HF878_05140</name>
</gene>
<accession>A0A848B3P8</accession>
<evidence type="ECO:0000313" key="2">
    <source>
        <dbReference type="Proteomes" id="UP000543804"/>
    </source>
</evidence>
<dbReference type="EMBL" id="JABAFA010000012">
    <property type="protein sequence ID" value="NMD98869.1"/>
    <property type="molecule type" value="Genomic_DNA"/>
</dbReference>
<reference evidence="1 2" key="1">
    <citation type="submission" date="2020-04" db="EMBL/GenBank/DDBJ databases">
        <authorList>
            <person name="Hitch T.C.A."/>
            <person name="Wylensek D."/>
            <person name="Clavel T."/>
        </authorList>
    </citation>
    <scope>NUCLEOTIDE SEQUENCE [LARGE SCALE GENOMIC DNA]</scope>
    <source>
        <strain evidence="1 2">PG-130-P53-12</strain>
    </source>
</reference>
<dbReference type="RefSeq" id="WP_031587867.1">
    <property type="nucleotide sequence ID" value="NZ_JBNPKG010000033.1"/>
</dbReference>
<dbReference type="Proteomes" id="UP000543804">
    <property type="component" value="Unassembled WGS sequence"/>
</dbReference>
<dbReference type="AlphaFoldDB" id="A0A848B3P8"/>
<organism evidence="1 2">
    <name type="scientific">Selenomonas bovis</name>
    <dbReference type="NCBI Taxonomy" id="416586"/>
    <lineage>
        <taxon>Bacteria</taxon>
        <taxon>Bacillati</taxon>
        <taxon>Bacillota</taxon>
        <taxon>Negativicutes</taxon>
        <taxon>Selenomonadales</taxon>
        <taxon>Selenomonadaceae</taxon>
        <taxon>Selenomonas</taxon>
    </lineage>
</organism>
<proteinExistence type="predicted"/>
<comment type="caution">
    <text evidence="1">The sequence shown here is derived from an EMBL/GenBank/DDBJ whole genome shotgun (WGS) entry which is preliminary data.</text>
</comment>